<comment type="caution">
    <text evidence="1">The sequence shown here is derived from an EMBL/GenBank/DDBJ whole genome shotgun (WGS) entry which is preliminary data.</text>
</comment>
<name>A0A0V1BJP6_TRISP</name>
<keyword evidence="2" id="KW-1185">Reference proteome</keyword>
<organism evidence="1 2">
    <name type="scientific">Trichinella spiralis</name>
    <name type="common">Trichina worm</name>
    <dbReference type="NCBI Taxonomy" id="6334"/>
    <lineage>
        <taxon>Eukaryota</taxon>
        <taxon>Metazoa</taxon>
        <taxon>Ecdysozoa</taxon>
        <taxon>Nematoda</taxon>
        <taxon>Enoplea</taxon>
        <taxon>Dorylaimia</taxon>
        <taxon>Trichinellida</taxon>
        <taxon>Trichinellidae</taxon>
        <taxon>Trichinella</taxon>
    </lineage>
</organism>
<dbReference type="InParanoid" id="A0A0V1BJP6"/>
<proteinExistence type="predicted"/>
<protein>
    <submittedName>
        <fullName evidence="1">Uncharacterized protein</fullName>
    </submittedName>
</protein>
<evidence type="ECO:0000313" key="2">
    <source>
        <dbReference type="Proteomes" id="UP000054776"/>
    </source>
</evidence>
<accession>A0A0V1BJP6</accession>
<gene>
    <name evidence="1" type="ORF">T01_16231</name>
</gene>
<sequence>MVIKSNDFTRKRVCQAELILLVEKSPLPDELSKEMLNEHLLLAKA</sequence>
<dbReference type="EMBL" id="JYDH01000034">
    <property type="protein sequence ID" value="KRY37387.1"/>
    <property type="molecule type" value="Genomic_DNA"/>
</dbReference>
<dbReference type="Proteomes" id="UP000054776">
    <property type="component" value="Unassembled WGS sequence"/>
</dbReference>
<evidence type="ECO:0000313" key="1">
    <source>
        <dbReference type="EMBL" id="KRY37387.1"/>
    </source>
</evidence>
<reference evidence="1 2" key="1">
    <citation type="submission" date="2015-01" db="EMBL/GenBank/DDBJ databases">
        <title>Evolution of Trichinella species and genotypes.</title>
        <authorList>
            <person name="Korhonen P.K."/>
            <person name="Edoardo P."/>
            <person name="Giuseppe L.R."/>
            <person name="Gasser R.B."/>
        </authorList>
    </citation>
    <scope>NUCLEOTIDE SEQUENCE [LARGE SCALE GENOMIC DNA]</scope>
    <source>
        <strain evidence="1">ISS3</strain>
    </source>
</reference>
<dbReference type="AlphaFoldDB" id="A0A0V1BJP6"/>